<dbReference type="EMBL" id="FYDG01000013">
    <property type="protein sequence ID" value="SNB80736.1"/>
    <property type="molecule type" value="Genomic_DNA"/>
</dbReference>
<proteinExistence type="inferred from homology"/>
<dbReference type="InterPro" id="IPR004485">
    <property type="entry name" value="Cobalamin_biosynth_CobD/CbiB"/>
</dbReference>
<dbReference type="Proteomes" id="UP000198418">
    <property type="component" value="Unassembled WGS sequence"/>
</dbReference>
<evidence type="ECO:0000256" key="6">
    <source>
        <dbReference type="ARBA" id="ARBA00022692"/>
    </source>
</evidence>
<evidence type="ECO:0000256" key="2">
    <source>
        <dbReference type="ARBA" id="ARBA00004953"/>
    </source>
</evidence>
<dbReference type="NCBIfam" id="TIGR00380">
    <property type="entry name" value="cobal_cbiB"/>
    <property type="match status" value="1"/>
</dbReference>
<organism evidence="10 11">
    <name type="scientific">Rhodoblastus acidophilus</name>
    <name type="common">Rhodopseudomonas acidophila</name>
    <dbReference type="NCBI Taxonomy" id="1074"/>
    <lineage>
        <taxon>Bacteria</taxon>
        <taxon>Pseudomonadati</taxon>
        <taxon>Pseudomonadota</taxon>
        <taxon>Alphaproteobacteria</taxon>
        <taxon>Hyphomicrobiales</taxon>
        <taxon>Rhodoblastaceae</taxon>
        <taxon>Rhodoblastus</taxon>
    </lineage>
</organism>
<keyword evidence="7 9" id="KW-1133">Transmembrane helix</keyword>
<dbReference type="RefSeq" id="WP_088522036.1">
    <property type="nucleotide sequence ID" value="NZ_FYDG01000013.1"/>
</dbReference>
<comment type="subcellular location">
    <subcellularLocation>
        <location evidence="1 9">Cell membrane</location>
        <topology evidence="1 9">Multi-pass membrane protein</topology>
    </subcellularLocation>
</comment>
<feature type="transmembrane region" description="Helical" evidence="9">
    <location>
        <begin position="62"/>
        <end position="82"/>
    </location>
</feature>
<feature type="transmembrane region" description="Helical" evidence="9">
    <location>
        <begin position="304"/>
        <end position="323"/>
    </location>
</feature>
<keyword evidence="5 9" id="KW-0169">Cobalamin biosynthesis</keyword>
<keyword evidence="8 9" id="KW-0472">Membrane</keyword>
<accession>A0A212S678</accession>
<dbReference type="HAMAP" id="MF_00024">
    <property type="entry name" value="CobD_CbiB"/>
    <property type="match status" value="1"/>
</dbReference>
<dbReference type="GO" id="GO:0009236">
    <property type="term" value="P:cobalamin biosynthetic process"/>
    <property type="evidence" value="ECO:0007669"/>
    <property type="project" value="UniProtKB-UniRule"/>
</dbReference>
<evidence type="ECO:0000256" key="9">
    <source>
        <dbReference type="HAMAP-Rule" id="MF_00024"/>
    </source>
</evidence>
<keyword evidence="11" id="KW-1185">Reference proteome</keyword>
<evidence type="ECO:0000256" key="4">
    <source>
        <dbReference type="ARBA" id="ARBA00022475"/>
    </source>
</evidence>
<sequence>MIISAFTLALALAALLIEAFFSYPPKVYAAIGHPVGWIGALINRLDGWLNASRLSAETRKTGGIAAIAIVVVVAGGVSYMFADWAGHGIIGFALLACIISSLIAQRSLFDHVDDVARALQLEGLPVAREKVGKIVGRDVSELDEAGVARAAIESLAENFSDGVVAPTFWTVLFGLVGAATYKAINTADSMIGHKNEKYALFGRATALLDDIVNLPASRLSAIWIAIAAAITPGANWKAAKDAVLRDARRHRSPNAGWPEAAIAGALGYKLAGPRMYDGALVEDAYMGTGRSELNFADVKRALMLYRKACIVQVAFLAVVLILVW</sequence>
<protein>
    <recommendedName>
        <fullName evidence="9">Cobalamin biosynthesis protein CobD</fullName>
    </recommendedName>
</protein>
<dbReference type="UniPathway" id="UPA00148"/>
<evidence type="ECO:0000256" key="3">
    <source>
        <dbReference type="ARBA" id="ARBA00006263"/>
    </source>
</evidence>
<evidence type="ECO:0000313" key="11">
    <source>
        <dbReference type="Proteomes" id="UP000198418"/>
    </source>
</evidence>
<dbReference type="GO" id="GO:0005886">
    <property type="term" value="C:plasma membrane"/>
    <property type="evidence" value="ECO:0007669"/>
    <property type="project" value="UniProtKB-SubCell"/>
</dbReference>
<comment type="caution">
    <text evidence="9">Lacks conserved residue(s) required for the propagation of feature annotation.</text>
</comment>
<evidence type="ECO:0000256" key="5">
    <source>
        <dbReference type="ARBA" id="ARBA00022573"/>
    </source>
</evidence>
<comment type="similarity">
    <text evidence="3 9">Belongs to the CobD/CbiB family.</text>
</comment>
<evidence type="ECO:0000256" key="7">
    <source>
        <dbReference type="ARBA" id="ARBA00022989"/>
    </source>
</evidence>
<feature type="transmembrane region" description="Helical" evidence="9">
    <location>
        <begin position="89"/>
        <end position="109"/>
    </location>
</feature>
<dbReference type="Pfam" id="PF03186">
    <property type="entry name" value="CobD_Cbib"/>
    <property type="match status" value="1"/>
</dbReference>
<evidence type="ECO:0000313" key="10">
    <source>
        <dbReference type="EMBL" id="SNB80736.1"/>
    </source>
</evidence>
<dbReference type="GO" id="GO:0015420">
    <property type="term" value="F:ABC-type vitamin B12 transporter activity"/>
    <property type="evidence" value="ECO:0007669"/>
    <property type="project" value="UniProtKB-UniRule"/>
</dbReference>
<dbReference type="PANTHER" id="PTHR34308">
    <property type="entry name" value="COBALAMIN BIOSYNTHESIS PROTEIN CBIB"/>
    <property type="match status" value="1"/>
</dbReference>
<dbReference type="AlphaFoldDB" id="A0A212S678"/>
<feature type="transmembrane region" description="Helical" evidence="9">
    <location>
        <begin position="163"/>
        <end position="184"/>
    </location>
</feature>
<dbReference type="OrthoDB" id="9811967at2"/>
<comment type="function">
    <text evidence="9">Converts cobyric acid to cobinamide by the addition of aminopropanol on the F carboxylic group.</text>
</comment>
<gene>
    <name evidence="9" type="primary">cobD</name>
    <name evidence="10" type="ORF">SAMN06265338_11388</name>
</gene>
<comment type="pathway">
    <text evidence="2 9">Cofactor biosynthesis; adenosylcobalamin biosynthesis.</text>
</comment>
<keyword evidence="4 9" id="KW-1003">Cell membrane</keyword>
<reference evidence="11" key="1">
    <citation type="submission" date="2017-06" db="EMBL/GenBank/DDBJ databases">
        <authorList>
            <person name="Varghese N."/>
            <person name="Submissions S."/>
        </authorList>
    </citation>
    <scope>NUCLEOTIDE SEQUENCE [LARGE SCALE GENOMIC DNA]</scope>
    <source>
        <strain evidence="11">DSM 137</strain>
    </source>
</reference>
<dbReference type="PANTHER" id="PTHR34308:SF1">
    <property type="entry name" value="COBALAMIN BIOSYNTHESIS PROTEIN CBIB"/>
    <property type="match status" value="1"/>
</dbReference>
<evidence type="ECO:0000256" key="1">
    <source>
        <dbReference type="ARBA" id="ARBA00004651"/>
    </source>
</evidence>
<name>A0A212S678_RHOAC</name>
<dbReference type="GO" id="GO:0048472">
    <property type="term" value="F:threonine-phosphate decarboxylase activity"/>
    <property type="evidence" value="ECO:0007669"/>
    <property type="project" value="InterPro"/>
</dbReference>
<evidence type="ECO:0000256" key="8">
    <source>
        <dbReference type="ARBA" id="ARBA00023136"/>
    </source>
</evidence>
<keyword evidence="6 9" id="KW-0812">Transmembrane</keyword>